<reference evidence="2" key="1">
    <citation type="journal article" date="2015" name="Nat. Genet.">
        <title>The genome and transcriptome of the zoonotic hookworm Ancylostoma ceylanicum identify infection-specific gene families.</title>
        <authorList>
            <person name="Schwarz E.M."/>
            <person name="Hu Y."/>
            <person name="Antoshechkin I."/>
            <person name="Miller M.M."/>
            <person name="Sternberg P.W."/>
            <person name="Aroian R.V."/>
        </authorList>
    </citation>
    <scope>NUCLEOTIDE SEQUENCE</scope>
    <source>
        <strain evidence="2">HY135</strain>
    </source>
</reference>
<protein>
    <submittedName>
        <fullName evidence="1">Uncharacterized protein</fullName>
    </submittedName>
</protein>
<accession>A0A016W7X0</accession>
<dbReference type="AlphaFoldDB" id="A0A016W7X0"/>
<keyword evidence="2" id="KW-1185">Reference proteome</keyword>
<organism evidence="1 2">
    <name type="scientific">Ancylostoma ceylanicum</name>
    <dbReference type="NCBI Taxonomy" id="53326"/>
    <lineage>
        <taxon>Eukaryota</taxon>
        <taxon>Metazoa</taxon>
        <taxon>Ecdysozoa</taxon>
        <taxon>Nematoda</taxon>
        <taxon>Chromadorea</taxon>
        <taxon>Rhabditida</taxon>
        <taxon>Rhabditina</taxon>
        <taxon>Rhabditomorpha</taxon>
        <taxon>Strongyloidea</taxon>
        <taxon>Ancylostomatidae</taxon>
        <taxon>Ancylostomatinae</taxon>
        <taxon>Ancylostoma</taxon>
    </lineage>
</organism>
<sequence>MADTGSTGSVGELMWYPSCHHSSLPECVVAVDDDRVMAHEHLRKFADRCRWSLFKRFSQVIVGRPVVEPLKRCVARSKSLQQAAYRRMARNRRTECSVDVICCPLCSGNSSVLVQHNCLE</sequence>
<proteinExistence type="predicted"/>
<dbReference type="EMBL" id="JARK01000757">
    <property type="protein sequence ID" value="EYC35073.1"/>
    <property type="molecule type" value="Genomic_DNA"/>
</dbReference>
<evidence type="ECO:0000313" key="2">
    <source>
        <dbReference type="Proteomes" id="UP000024635"/>
    </source>
</evidence>
<comment type="caution">
    <text evidence="1">The sequence shown here is derived from an EMBL/GenBank/DDBJ whole genome shotgun (WGS) entry which is preliminary data.</text>
</comment>
<dbReference type="Proteomes" id="UP000024635">
    <property type="component" value="Unassembled WGS sequence"/>
</dbReference>
<name>A0A016W7X0_9BILA</name>
<gene>
    <name evidence="1" type="primary">Acey_s1158.g3712</name>
    <name evidence="1" type="ORF">Y032_1158g3712</name>
</gene>
<evidence type="ECO:0000313" key="1">
    <source>
        <dbReference type="EMBL" id="EYC35073.1"/>
    </source>
</evidence>